<reference evidence="1 2" key="1">
    <citation type="submission" date="2021-05" db="EMBL/GenBank/DDBJ databases">
        <title>Biocontrol using Exiguobacterium acetylicum SI17 against litchi downy blight caused by Peronophythora litchii.</title>
        <authorList>
            <person name="Zheng L."/>
        </authorList>
    </citation>
    <scope>NUCLEOTIDE SEQUENCE [LARGE SCALE GENOMIC DNA]</scope>
    <source>
        <strain evidence="1 2">SI17</strain>
    </source>
</reference>
<gene>
    <name evidence="1" type="ORF">KKI46_08890</name>
</gene>
<accession>A0ABX8G582</accession>
<keyword evidence="2" id="KW-1185">Reference proteome</keyword>
<dbReference type="Proteomes" id="UP000679498">
    <property type="component" value="Chromosome"/>
</dbReference>
<dbReference type="RefSeq" id="WP_069940737.1">
    <property type="nucleotide sequence ID" value="NZ_CP075897.1"/>
</dbReference>
<proteinExistence type="predicted"/>
<sequence>MHPLTKDLISHIQDKYQLNDYVLHESFYHREKIHGATQYSFETCWFPILHGPWFEDESYPDGTIEIQVDTVTRRTTSINKHGDVTIYSLPEDLRDSDTQTSWLEQELGMTFDQEFMLLKHQDSLYQYVSCQNGIRLFPGFFISLELTDDGALDFFSVYGTPALSNNYPTESFSLSPVQITPIITEQIRFFSAPGEQQRIQAHTIEEIFVSQNDSLTYPFSDPDTSSVAMKEIVTWDKPSTFSFTRKLIKRRDAVTARDAEAQTPHPDYRPLTDGTLMTCKSIAVDLIAAEYPEESGAWTIQEIYRDFPFINVNVRRTHDDPNLAHKRRLTILLIEETYEVSLIVDNESIIALYHDSSQPLPNSVPKEVIRDALMPYLTLKPYYVFDQALDQYVLCGLLDSVHAYLPATNEVVLLRDL</sequence>
<evidence type="ECO:0000313" key="1">
    <source>
        <dbReference type="EMBL" id="QWB28720.1"/>
    </source>
</evidence>
<dbReference type="GeneID" id="88811788"/>
<protein>
    <submittedName>
        <fullName evidence="1">Uncharacterized protein</fullName>
    </submittedName>
</protein>
<name>A0ABX8G582_EXIAC</name>
<dbReference type="EMBL" id="CP075897">
    <property type="protein sequence ID" value="QWB28720.1"/>
    <property type="molecule type" value="Genomic_DNA"/>
</dbReference>
<organism evidence="1 2">
    <name type="scientific">Exiguobacterium acetylicum</name>
    <name type="common">Brevibacterium acetylicum</name>
    <dbReference type="NCBI Taxonomy" id="41170"/>
    <lineage>
        <taxon>Bacteria</taxon>
        <taxon>Bacillati</taxon>
        <taxon>Bacillota</taxon>
        <taxon>Bacilli</taxon>
        <taxon>Bacillales</taxon>
        <taxon>Bacillales Family XII. Incertae Sedis</taxon>
        <taxon>Exiguobacterium</taxon>
    </lineage>
</organism>
<evidence type="ECO:0000313" key="2">
    <source>
        <dbReference type="Proteomes" id="UP000679498"/>
    </source>
</evidence>